<dbReference type="AlphaFoldDB" id="E9SDV0"/>
<dbReference type="EMBL" id="ADKM02000091">
    <property type="protein sequence ID" value="EGC02558.1"/>
    <property type="molecule type" value="Genomic_DNA"/>
</dbReference>
<dbReference type="EMBL" id="ADKM02000091">
    <property type="protein sequence ID" value="EGC02692.1"/>
    <property type="molecule type" value="Genomic_DNA"/>
</dbReference>
<evidence type="ECO:0000313" key="3">
    <source>
        <dbReference type="EMBL" id="EGC02692.1"/>
    </source>
</evidence>
<dbReference type="EMBL" id="ADKM02000091">
    <property type="protein sequence ID" value="EGC02539.1"/>
    <property type="molecule type" value="Genomic_DNA"/>
</dbReference>
<accession>E9SDV0</accession>
<gene>
    <name evidence="1" type="ORF">CUS_7116</name>
    <name evidence="3" type="ORF">CUS_7117</name>
    <name evidence="2" type="ORF">CUS_7118</name>
</gene>
<evidence type="ECO:0000313" key="1">
    <source>
        <dbReference type="EMBL" id="EGC02539.1"/>
    </source>
</evidence>
<keyword evidence="4" id="KW-1185">Reference proteome</keyword>
<organism evidence="1 4">
    <name type="scientific">Ruminococcus albus 8</name>
    <dbReference type="NCBI Taxonomy" id="246199"/>
    <lineage>
        <taxon>Bacteria</taxon>
        <taxon>Bacillati</taxon>
        <taxon>Bacillota</taxon>
        <taxon>Clostridia</taxon>
        <taxon>Eubacteriales</taxon>
        <taxon>Oscillospiraceae</taxon>
        <taxon>Ruminococcus</taxon>
    </lineage>
</organism>
<evidence type="ECO:0000313" key="4">
    <source>
        <dbReference type="Proteomes" id="UP000004259"/>
    </source>
</evidence>
<name>E9SDV0_RUMAL</name>
<dbReference type="STRING" id="246199.CUS_7116"/>
<dbReference type="Proteomes" id="UP000004259">
    <property type="component" value="Unassembled WGS sequence"/>
</dbReference>
<reference evidence="1 4" key="1">
    <citation type="submission" date="2011-02" db="EMBL/GenBank/DDBJ databases">
        <authorList>
            <person name="Nelson K.E."/>
            <person name="Sutton G."/>
            <person name="Torralba M."/>
            <person name="Durkin S."/>
            <person name="Harkins D."/>
            <person name="Montgomery R."/>
            <person name="Ziemer C."/>
            <person name="Klaassens E."/>
            <person name="Ocuiv P."/>
            <person name="Morrison M."/>
        </authorList>
    </citation>
    <scope>NUCLEOTIDE SEQUENCE [LARGE SCALE GENOMIC DNA]</scope>
    <source>
        <strain evidence="1 4">8</strain>
    </source>
</reference>
<proteinExistence type="predicted"/>
<sequence length="39" mass="4694">MEGLSCHFLYCIYMITRLCEPNMNFRADFLDFLKKISND</sequence>
<evidence type="ECO:0000313" key="2">
    <source>
        <dbReference type="EMBL" id="EGC02558.1"/>
    </source>
</evidence>
<protein>
    <submittedName>
        <fullName evidence="1">Uncharacterized protein</fullName>
    </submittedName>
</protein>
<comment type="caution">
    <text evidence="1">The sequence shown here is derived from an EMBL/GenBank/DDBJ whole genome shotgun (WGS) entry which is preliminary data.</text>
</comment>